<name>A0A1A9VMV4_GLOAU</name>
<dbReference type="AlphaFoldDB" id="A0A1A9VMV4"/>
<dbReference type="Proteomes" id="UP000078200">
    <property type="component" value="Unassembled WGS sequence"/>
</dbReference>
<dbReference type="EnsemblMetazoa" id="GAUT042085-RA">
    <property type="protein sequence ID" value="GAUT042085-PA"/>
    <property type="gene ID" value="GAUT042085"/>
</dbReference>
<evidence type="ECO:0000313" key="2">
    <source>
        <dbReference type="Proteomes" id="UP000078200"/>
    </source>
</evidence>
<dbReference type="VEuPathDB" id="VectorBase:GAUT042085"/>
<reference evidence="1" key="1">
    <citation type="submission" date="2020-05" db="UniProtKB">
        <authorList>
            <consortium name="EnsemblMetazoa"/>
        </authorList>
    </citation>
    <scope>IDENTIFICATION</scope>
    <source>
        <strain evidence="1">TTRI</strain>
    </source>
</reference>
<organism evidence="1 2">
    <name type="scientific">Glossina austeni</name>
    <name type="common">Savannah tsetse fly</name>
    <dbReference type="NCBI Taxonomy" id="7395"/>
    <lineage>
        <taxon>Eukaryota</taxon>
        <taxon>Metazoa</taxon>
        <taxon>Ecdysozoa</taxon>
        <taxon>Arthropoda</taxon>
        <taxon>Hexapoda</taxon>
        <taxon>Insecta</taxon>
        <taxon>Pterygota</taxon>
        <taxon>Neoptera</taxon>
        <taxon>Endopterygota</taxon>
        <taxon>Diptera</taxon>
        <taxon>Brachycera</taxon>
        <taxon>Muscomorpha</taxon>
        <taxon>Hippoboscoidea</taxon>
        <taxon>Glossinidae</taxon>
        <taxon>Glossina</taxon>
    </lineage>
</organism>
<accession>A0A1A9VMV4</accession>
<keyword evidence="2" id="KW-1185">Reference proteome</keyword>
<proteinExistence type="predicted"/>
<protein>
    <submittedName>
        <fullName evidence="1">Uncharacterized protein</fullName>
    </submittedName>
</protein>
<evidence type="ECO:0000313" key="1">
    <source>
        <dbReference type="EnsemblMetazoa" id="GAUT042085-PA"/>
    </source>
</evidence>
<sequence>MLQTEQPNLSLPTLGGGYAVDTGIESLLNEENDAIWKFQKPAVLIENDLRDYVENTCLVGDGAEKWRKMGQKACADLMPTITSSKLGRIAEYETIGAILNNVADSFYCLKCNSSPHN</sequence>